<gene>
    <name evidence="3" type="ORF">ATO9_17055</name>
</gene>
<dbReference type="RefSeq" id="WP_043751973.1">
    <property type="nucleotide sequence ID" value="NZ_AQQX01000009.1"/>
</dbReference>
<dbReference type="InterPro" id="IPR018511">
    <property type="entry name" value="Hemolysin-typ_Ca-bd_CS"/>
</dbReference>
<comment type="caution">
    <text evidence="3">The sequence shown here is derived from an EMBL/GenBank/DDBJ whole genome shotgun (WGS) entry which is preliminary data.</text>
</comment>
<accession>A0A0A0E986</accession>
<sequence length="575" mass="59691">MAKLTIRILFFYFLGWAMLINGTNFGDGLSGGSADDSIYGGAGQDTVFGAAGADLLRGGNDNDQIFGGIGDDSLFGMGGNDLLTGNSGDDWFVGGDGGDGYFGGAGDDTFFAEPLDTFINGGDGSDTYVIYNTGNSNRDWDYPDIFEEDGAPGTDHVITDSAINLGTGSQAAKGGGYIENLSIVGDAPSPDNLNFDTRIVYMNGLDNVVRVNGQNVEVFGFGGDDLLDARRAPELAFGGRKFGADLKGQRGNDTLLGSSSNDTLNPGEGVDLLSGGDGDDWYRLSDNRTVKIIESGGGGTDLVTVSYSYKLPDAIENLGVVRAIGSSEALVGVGNVGDNDMTTGPGGTLRGLAGNDTLTSYYHPDAFVEPEDITRLLGGSGDDYYIVRSPDSVVIEGANRGIDTVAASSRYKLSAHLENLILTDVSLNPFEDRTANGIGNGLDNTITGNDGENWLIGREGNDTLEGQGGADIFIFDRALGAGNVDHIVDFNVGSGGAGDMLKLKGIEFGSMAAGSLASNALGFGAAASTADHRFVFNQATGQLWFDEDGSGAAEKVLVATFGQSASLSVSDFEIF</sequence>
<dbReference type="Gene3D" id="2.150.10.10">
    <property type="entry name" value="Serralysin-like metalloprotease, C-terminal"/>
    <property type="match status" value="3"/>
</dbReference>
<dbReference type="EMBL" id="AQQX01000009">
    <property type="protein sequence ID" value="KGM47551.1"/>
    <property type="molecule type" value="Genomic_DNA"/>
</dbReference>
<dbReference type="Proteomes" id="UP000030004">
    <property type="component" value="Unassembled WGS sequence"/>
</dbReference>
<dbReference type="InterPro" id="IPR011049">
    <property type="entry name" value="Serralysin-like_metalloprot_C"/>
</dbReference>
<dbReference type="SUPFAM" id="SSF51120">
    <property type="entry name" value="beta-Roll"/>
    <property type="match status" value="3"/>
</dbReference>
<dbReference type="PANTHER" id="PTHR38340">
    <property type="entry name" value="S-LAYER PROTEIN"/>
    <property type="match status" value="1"/>
</dbReference>
<dbReference type="eggNOG" id="COG2931">
    <property type="taxonomic scope" value="Bacteria"/>
</dbReference>
<dbReference type="GO" id="GO:0005509">
    <property type="term" value="F:calcium ion binding"/>
    <property type="evidence" value="ECO:0007669"/>
    <property type="project" value="InterPro"/>
</dbReference>
<evidence type="ECO:0008006" key="5">
    <source>
        <dbReference type="Google" id="ProtNLM"/>
    </source>
</evidence>
<reference evidence="3 4" key="1">
    <citation type="journal article" date="2015" name="Antonie Van Leeuwenhoek">
        <title>Pseudooceanicola atlanticus gen. nov. sp. nov., isolated from surface seawater of the Atlantic Ocean and reclassification of Oceanicola batsensis, Oceanicola marinus, Oceanicola nitratireducens, Oceanicola nanhaiensis, Oceanicola antarcticus and Oceanicola flagellatus, as Pseudooceanicola batsensis comb. nov., Pseudooceanicola marinus comb. nov., Pseudooceanicola nitratireducens comb. nov., Pseudooceanicola nanhaiensis comb. nov., Pseudooceanicola antarcticus comb. nov., and Pseudooceanicola flagellatus comb. nov.</title>
        <authorList>
            <person name="Lai Q."/>
            <person name="Li G."/>
            <person name="Liu X."/>
            <person name="Du Y."/>
            <person name="Sun F."/>
            <person name="Shao Z."/>
        </authorList>
    </citation>
    <scope>NUCLEOTIDE SEQUENCE [LARGE SCALE GENOMIC DNA]</scope>
    <source>
        <strain evidence="3 4">22II-s11g</strain>
    </source>
</reference>
<protein>
    <recommendedName>
        <fullName evidence="5">Calcium-binding protein</fullName>
    </recommendedName>
</protein>
<dbReference type="InterPro" id="IPR050557">
    <property type="entry name" value="RTX_toxin/Mannuronan_C5-epim"/>
</dbReference>
<dbReference type="InterPro" id="IPR001343">
    <property type="entry name" value="Hemolysn_Ca-bd"/>
</dbReference>
<evidence type="ECO:0000313" key="4">
    <source>
        <dbReference type="Proteomes" id="UP000030004"/>
    </source>
</evidence>
<evidence type="ECO:0000313" key="3">
    <source>
        <dbReference type="EMBL" id="KGM47551.1"/>
    </source>
</evidence>
<dbReference type="Pfam" id="PF00353">
    <property type="entry name" value="HemolysinCabind"/>
    <property type="match status" value="3"/>
</dbReference>
<dbReference type="AlphaFoldDB" id="A0A0A0E986"/>
<dbReference type="GO" id="GO:0005576">
    <property type="term" value="C:extracellular region"/>
    <property type="evidence" value="ECO:0007669"/>
    <property type="project" value="UniProtKB-SubCell"/>
</dbReference>
<proteinExistence type="predicted"/>
<dbReference type="OrthoDB" id="733404at2"/>
<organism evidence="3 4">
    <name type="scientific">Pseudooceanicola atlanticus</name>
    <dbReference type="NCBI Taxonomy" id="1461694"/>
    <lineage>
        <taxon>Bacteria</taxon>
        <taxon>Pseudomonadati</taxon>
        <taxon>Pseudomonadota</taxon>
        <taxon>Alphaproteobacteria</taxon>
        <taxon>Rhodobacterales</taxon>
        <taxon>Paracoccaceae</taxon>
        <taxon>Pseudooceanicola</taxon>
    </lineage>
</organism>
<dbReference type="STRING" id="1461694.ATO9_17055"/>
<name>A0A0A0E986_9RHOB</name>
<dbReference type="PANTHER" id="PTHR38340:SF1">
    <property type="entry name" value="S-LAYER PROTEIN"/>
    <property type="match status" value="1"/>
</dbReference>
<evidence type="ECO:0000256" key="2">
    <source>
        <dbReference type="ARBA" id="ARBA00022525"/>
    </source>
</evidence>
<keyword evidence="2" id="KW-0964">Secreted</keyword>
<keyword evidence="4" id="KW-1185">Reference proteome</keyword>
<evidence type="ECO:0000256" key="1">
    <source>
        <dbReference type="ARBA" id="ARBA00004613"/>
    </source>
</evidence>
<comment type="subcellular location">
    <subcellularLocation>
        <location evidence="1">Secreted</location>
    </subcellularLocation>
</comment>
<dbReference type="PROSITE" id="PS00330">
    <property type="entry name" value="HEMOLYSIN_CALCIUM"/>
    <property type="match status" value="1"/>
</dbReference>
<dbReference type="PRINTS" id="PR00313">
    <property type="entry name" value="CABNDNGRPT"/>
</dbReference>